<evidence type="ECO:0000256" key="1">
    <source>
        <dbReference type="SAM" id="Coils"/>
    </source>
</evidence>
<feature type="region of interest" description="Disordered" evidence="2">
    <location>
        <begin position="1450"/>
        <end position="1486"/>
    </location>
</feature>
<feature type="region of interest" description="Disordered" evidence="2">
    <location>
        <begin position="974"/>
        <end position="1038"/>
    </location>
</feature>
<evidence type="ECO:0000256" key="2">
    <source>
        <dbReference type="SAM" id="MobiDB-lite"/>
    </source>
</evidence>
<feature type="compositionally biased region" description="Basic and acidic residues" evidence="2">
    <location>
        <begin position="975"/>
        <end position="988"/>
    </location>
</feature>
<feature type="region of interest" description="Disordered" evidence="2">
    <location>
        <begin position="1629"/>
        <end position="1670"/>
    </location>
</feature>
<gene>
    <name evidence="5" type="ORF">ECRASSUSDP1_LOCUS24674</name>
</gene>
<keyword evidence="6" id="KW-1185">Reference proteome</keyword>
<reference evidence="5" key="1">
    <citation type="submission" date="2023-07" db="EMBL/GenBank/DDBJ databases">
        <authorList>
            <consortium name="AG Swart"/>
            <person name="Singh M."/>
            <person name="Singh A."/>
            <person name="Seah K."/>
            <person name="Emmerich C."/>
        </authorList>
    </citation>
    <scope>NUCLEOTIDE SEQUENCE</scope>
    <source>
        <strain evidence="5">DP1</strain>
    </source>
</reference>
<proteinExistence type="predicted"/>
<feature type="region of interest" description="Disordered" evidence="2">
    <location>
        <begin position="1055"/>
        <end position="1130"/>
    </location>
</feature>
<feature type="compositionally biased region" description="Basic and acidic residues" evidence="2">
    <location>
        <begin position="1467"/>
        <end position="1478"/>
    </location>
</feature>
<dbReference type="PANTHER" id="PTHR47691">
    <property type="entry name" value="REGULATOR-RELATED"/>
    <property type="match status" value="1"/>
</dbReference>
<evidence type="ECO:0000313" key="5">
    <source>
        <dbReference type="EMBL" id="CAI2383181.1"/>
    </source>
</evidence>
<dbReference type="EMBL" id="CAMPGE010025423">
    <property type="protein sequence ID" value="CAI2383181.1"/>
    <property type="molecule type" value="Genomic_DNA"/>
</dbReference>
<dbReference type="Pfam" id="PF12770">
    <property type="entry name" value="CHAT"/>
    <property type="match status" value="1"/>
</dbReference>
<dbReference type="InterPro" id="IPR024983">
    <property type="entry name" value="CHAT_dom"/>
</dbReference>
<feature type="compositionally biased region" description="Low complexity" evidence="2">
    <location>
        <begin position="1453"/>
        <end position="1464"/>
    </location>
</feature>
<evidence type="ECO:0000259" key="3">
    <source>
        <dbReference type="Pfam" id="PF00931"/>
    </source>
</evidence>
<organism evidence="5 6">
    <name type="scientific">Euplotes crassus</name>
    <dbReference type="NCBI Taxonomy" id="5936"/>
    <lineage>
        <taxon>Eukaryota</taxon>
        <taxon>Sar</taxon>
        <taxon>Alveolata</taxon>
        <taxon>Ciliophora</taxon>
        <taxon>Intramacronucleata</taxon>
        <taxon>Spirotrichea</taxon>
        <taxon>Hypotrichia</taxon>
        <taxon>Euplotida</taxon>
        <taxon>Euplotidae</taxon>
        <taxon>Moneuplotes</taxon>
    </lineage>
</organism>
<dbReference type="InterPro" id="IPR027417">
    <property type="entry name" value="P-loop_NTPase"/>
</dbReference>
<name>A0AAD2D890_EUPCR</name>
<accession>A0AAD2D890</accession>
<evidence type="ECO:0008006" key="7">
    <source>
        <dbReference type="Google" id="ProtNLM"/>
    </source>
</evidence>
<feature type="compositionally biased region" description="Basic and acidic residues" evidence="2">
    <location>
        <begin position="999"/>
        <end position="1019"/>
    </location>
</feature>
<feature type="domain" description="NB-ARC" evidence="3">
    <location>
        <begin position="403"/>
        <end position="581"/>
    </location>
</feature>
<feature type="compositionally biased region" description="Basic and acidic residues" evidence="2">
    <location>
        <begin position="1630"/>
        <end position="1647"/>
    </location>
</feature>
<feature type="domain" description="CHAT" evidence="4">
    <location>
        <begin position="126"/>
        <end position="341"/>
    </location>
</feature>
<evidence type="ECO:0000313" key="6">
    <source>
        <dbReference type="Proteomes" id="UP001295684"/>
    </source>
</evidence>
<feature type="compositionally biased region" description="Low complexity" evidence="2">
    <location>
        <begin position="1098"/>
        <end position="1114"/>
    </location>
</feature>
<dbReference type="GO" id="GO:0043531">
    <property type="term" value="F:ADP binding"/>
    <property type="evidence" value="ECO:0007669"/>
    <property type="project" value="InterPro"/>
</dbReference>
<feature type="compositionally biased region" description="Polar residues" evidence="2">
    <location>
        <begin position="1065"/>
        <end position="1081"/>
    </location>
</feature>
<dbReference type="Proteomes" id="UP001295684">
    <property type="component" value="Unassembled WGS sequence"/>
</dbReference>
<evidence type="ECO:0000259" key="4">
    <source>
        <dbReference type="Pfam" id="PF12770"/>
    </source>
</evidence>
<dbReference type="PANTHER" id="PTHR47691:SF3">
    <property type="entry name" value="HTH-TYPE TRANSCRIPTIONAL REGULATOR RV0890C-RELATED"/>
    <property type="match status" value="1"/>
</dbReference>
<feature type="compositionally biased region" description="Acidic residues" evidence="2">
    <location>
        <begin position="989"/>
        <end position="998"/>
    </location>
</feature>
<dbReference type="InterPro" id="IPR002182">
    <property type="entry name" value="NB-ARC"/>
</dbReference>
<dbReference type="Pfam" id="PF00931">
    <property type="entry name" value="NB-ARC"/>
    <property type="match status" value="1"/>
</dbReference>
<sequence>MSSESSDFSSEDLSNCLEELENEDLEVVSTLDRLFEICGVQREKSDKIKVGGVTYKINSKLLDPPKSEQDLTSPKLEGSQSVNVVRIQSSNNMKLNQYFKNGKGSSENQLVRQETMLEMVPTKSGYMFTKDDLQRALRVLRDESTNKKHMIFYYASPLKPPSASKSKSELPLIDFMSEYRGIQKALKNTGKDIKYLRKVATPANIAEMIKENPTVLHFSGHGAEVHQDLKCNPDINSSYTGDYLVIEDDYCGGIELNQNKLKNLLDQADITIEVAVVLSCHSEYIGQMFLKAGIKHVICVGREFKIDDKACIAFAGAFYSIIFNENKTTICQAFKTAKATVKTQFGKDGYQGEEAKFRCLHHHKKKPCDSHCIAVRKGRAEDFTTKPSLKLLPQREKLVGRADEICEILKKLDEERFIWLEGETGIGKSAIAKEICWLCYNRSIFEDGVMYISARSFKDFYSMVENIFFSIKEGLVREDDRAKLEAYITADYAEKYRRSISLISGLKILIILDNCDYVVETQEKLMKEFVKNIAIKVEEARIIFTSKSAASSYTGDGGASFRIKNLTNQQTYQLLCSKVKSVKECKEQILELQKDLTGSQKASVKSDPKKIDFNNEFLNILNGHPHSVILVSSLNSDLSLKNIYKRLMSIKKRRSNFGGIDNLIFSLNIESTLTYLKKQNPEAYRVLLLFALCPDGFTNDSMIEICINWSHVQRVLIDKALINAATTKRLNNQVSSITAATKLDSMVERPVGKKMFQMEASLICTILKRMTSEELQTANHTVVTHLVDELDRMLKNYKLNPKDRYNGLRSFDSNIQEAINRYYGQKMENERKKIELENDVLHVKKNQVRFKFLQYIIDRGLIKLKDKSPKICMNPRSKSSSLLIKKKSYGRQSSVIKECFNDLNNFPCEERINSSSKNMLKIGSKPKNKEIMKTFVDKFVKEVDEEAKKIMPLHVAILINKFKNIMFKRINKKTKREEEMEKKNFQEEIKEEAEEDSDGDKTPNKEVKVRFEETKKDTDSESEQSFIPESDSSEEFNGGTLKRAALKNSSKNVKTYPNIQVDGDWTNQGGTQEERMSSNPDSLAPKMPFGFQRESKLPSESSFIDSVSDSSRSNNPPPTPRNKLLKSRSRTKRMHEIDLLASDELLNTNKKGTFEVPLNEKLIILFSVNQLMSEQYDSFDTIIDDAVRFLHENLTLGNLYKLICLKILLKEDAEQGFYKNKDKINLDVDISKYLYEAQSNLDKTLAMYKQTKCIQGCARVHLLQCIISSRLIKIEESEGIFDHEFSNHYDSLKEAFSNFKFRMEQVVSFDSRSISKQVFEFVKKNEDKMQEVNILQNEEVLRFLYSPCLSTKAEGHIDFEDKRLKYMKSLRLTLKNHVSHDVKNMRRISLDVDLNDNQLDLLYSAVSKEETLDDKESVEERKEENKKSKLEVKKEKKNFMNLLVKSIANKFLPTTPTSPSKSPKFGNQKESDSEENKNEVSSQEEIMKQKKRELKLESLPSLEINIPQDCVEVEPRIHSRNQESINIQSSSSISKISSSAEFKSGIKCVNSINAAFAYPDRYTLRSCSKYSNPGSFDYNSYKNDAKKSYTAMLNRNHLRQTDYVPVKYSQFANTRGYTSRNFNFSDDLQSEYRERSSSQKSRSDSCNRSKPLRRTRLRNSRERTNGYFGYPYRRVL</sequence>
<protein>
    <recommendedName>
        <fullName evidence="7">CHAT domain-containing protein</fullName>
    </recommendedName>
</protein>
<dbReference type="Gene3D" id="3.40.50.300">
    <property type="entry name" value="P-loop containing nucleotide triphosphate hydrolases"/>
    <property type="match status" value="1"/>
</dbReference>
<comment type="caution">
    <text evidence="5">The sequence shown here is derived from an EMBL/GenBank/DDBJ whole genome shotgun (WGS) entry which is preliminary data.</text>
</comment>
<feature type="coiled-coil region" evidence="1">
    <location>
        <begin position="1408"/>
        <end position="1438"/>
    </location>
</feature>
<keyword evidence="1" id="KW-0175">Coiled coil</keyword>
<dbReference type="SUPFAM" id="SSF52540">
    <property type="entry name" value="P-loop containing nucleoside triphosphate hydrolases"/>
    <property type="match status" value="1"/>
</dbReference>